<dbReference type="EMBL" id="CP036526">
    <property type="protein sequence ID" value="QDT11628.1"/>
    <property type="molecule type" value="Genomic_DNA"/>
</dbReference>
<feature type="region of interest" description="Disordered" evidence="1">
    <location>
        <begin position="63"/>
        <end position="85"/>
    </location>
</feature>
<dbReference type="SUPFAM" id="SSF50156">
    <property type="entry name" value="PDZ domain-like"/>
    <property type="match status" value="1"/>
</dbReference>
<reference evidence="3 4" key="1">
    <citation type="submission" date="2019-02" db="EMBL/GenBank/DDBJ databases">
        <title>Deep-cultivation of Planctomycetes and their phenomic and genomic characterization uncovers novel biology.</title>
        <authorList>
            <person name="Wiegand S."/>
            <person name="Jogler M."/>
            <person name="Boedeker C."/>
            <person name="Pinto D."/>
            <person name="Vollmers J."/>
            <person name="Rivas-Marin E."/>
            <person name="Kohn T."/>
            <person name="Peeters S.H."/>
            <person name="Heuer A."/>
            <person name="Rast P."/>
            <person name="Oberbeckmann S."/>
            <person name="Bunk B."/>
            <person name="Jeske O."/>
            <person name="Meyerdierks A."/>
            <person name="Storesund J.E."/>
            <person name="Kallscheuer N."/>
            <person name="Luecker S."/>
            <person name="Lage O.M."/>
            <person name="Pohl T."/>
            <person name="Merkel B.J."/>
            <person name="Hornburger P."/>
            <person name="Mueller R.-W."/>
            <person name="Bruemmer F."/>
            <person name="Labrenz M."/>
            <person name="Spormann A.M."/>
            <person name="Op den Camp H."/>
            <person name="Overmann J."/>
            <person name="Amann R."/>
            <person name="Jetten M.S.M."/>
            <person name="Mascher T."/>
            <person name="Medema M.H."/>
            <person name="Devos D.P."/>
            <person name="Kaster A.-K."/>
            <person name="Ovreas L."/>
            <person name="Rohde M."/>
            <person name="Galperin M.Y."/>
            <person name="Jogler C."/>
        </authorList>
    </citation>
    <scope>NUCLEOTIDE SEQUENCE [LARGE SCALE GENOMIC DNA]</scope>
    <source>
        <strain evidence="3 4">K23_9</strain>
    </source>
</reference>
<organism evidence="3 4">
    <name type="scientific">Stieleria marina</name>
    <dbReference type="NCBI Taxonomy" id="1930275"/>
    <lineage>
        <taxon>Bacteria</taxon>
        <taxon>Pseudomonadati</taxon>
        <taxon>Planctomycetota</taxon>
        <taxon>Planctomycetia</taxon>
        <taxon>Pirellulales</taxon>
        <taxon>Pirellulaceae</taxon>
        <taxon>Stieleria</taxon>
    </lineage>
</organism>
<proteinExistence type="predicted"/>
<dbReference type="InterPro" id="IPR036034">
    <property type="entry name" value="PDZ_sf"/>
</dbReference>
<dbReference type="Proteomes" id="UP000319817">
    <property type="component" value="Chromosome"/>
</dbReference>
<dbReference type="CDD" id="cd06779">
    <property type="entry name" value="cpPDZ_Deg_HtrA-like"/>
    <property type="match status" value="1"/>
</dbReference>
<dbReference type="InterPro" id="IPR001478">
    <property type="entry name" value="PDZ"/>
</dbReference>
<keyword evidence="4" id="KW-1185">Reference proteome</keyword>
<dbReference type="AlphaFoldDB" id="A0A517NWZ6"/>
<accession>A0A517NWZ6</accession>
<dbReference type="Pfam" id="PF13180">
    <property type="entry name" value="PDZ_2"/>
    <property type="match status" value="1"/>
</dbReference>
<dbReference type="Gene3D" id="2.30.42.10">
    <property type="match status" value="1"/>
</dbReference>
<dbReference type="SMART" id="SM00228">
    <property type="entry name" value="PDZ"/>
    <property type="match status" value="1"/>
</dbReference>
<evidence type="ECO:0000313" key="3">
    <source>
        <dbReference type="EMBL" id="QDT11628.1"/>
    </source>
</evidence>
<evidence type="ECO:0000259" key="2">
    <source>
        <dbReference type="SMART" id="SM00228"/>
    </source>
</evidence>
<protein>
    <submittedName>
        <fullName evidence="3">PDZ domain (Also known as DHR or GLGF)</fullName>
    </submittedName>
</protein>
<sequence>MLALGCLLLMTTFPSPDPTGQTCFADKSIRRIVETIRLAGLGCWIICCLALLGAASPANAQDTVQDQDNTQDSAQNTAAARTTTAGSQRPLEYWIGQLQHDEYLRREAASKRLMEAGDDAVPILADAIGKGDLETTTRVVRVLSDLALKQPASDDGGAWGALLKLGSKSTGSRQAISRTAIKEIRDAREVQALELLSDAGVFIGYDDFAVGQLTSQKFCLRIDDRFNGEMKTLQWLRWVRGIRYVSVHGDAVSDEAVARMVEMPQAHTIALVDGSLGPKGIAALSKMSRINSLEIRYVKLTSEMADSIAKLPLRQSLSLLGTDVSERRAERMKLELPGLSILNRKGGFLGVTCDTYGATRCQITTVRPGTAAYKAGLRPNDVVTEIDGEEIGLFADLQRVVGKHSAGDQLHFVIERYGNPVETDVILGQQLE</sequence>
<evidence type="ECO:0000313" key="4">
    <source>
        <dbReference type="Proteomes" id="UP000319817"/>
    </source>
</evidence>
<evidence type="ECO:0000256" key="1">
    <source>
        <dbReference type="SAM" id="MobiDB-lite"/>
    </source>
</evidence>
<dbReference type="OrthoDB" id="251597at2"/>
<feature type="domain" description="PDZ" evidence="2">
    <location>
        <begin position="347"/>
        <end position="418"/>
    </location>
</feature>
<name>A0A517NWZ6_9BACT</name>
<gene>
    <name evidence="3" type="ORF">K239x_36280</name>
</gene>